<dbReference type="InterPro" id="IPR039421">
    <property type="entry name" value="Type_1_exporter"/>
</dbReference>
<dbReference type="InterPro" id="IPR003593">
    <property type="entry name" value="AAA+_ATPase"/>
</dbReference>
<dbReference type="AlphaFoldDB" id="A0A3N5Y4K2"/>
<dbReference type="GO" id="GO:0005524">
    <property type="term" value="F:ATP binding"/>
    <property type="evidence" value="ECO:0007669"/>
    <property type="project" value="UniProtKB-KW"/>
</dbReference>
<keyword evidence="2 7" id="KW-0812">Transmembrane</keyword>
<organism evidence="10 11">
    <name type="scientific">Alteromonas sediminis</name>
    <dbReference type="NCBI Taxonomy" id="2259342"/>
    <lineage>
        <taxon>Bacteria</taxon>
        <taxon>Pseudomonadati</taxon>
        <taxon>Pseudomonadota</taxon>
        <taxon>Gammaproteobacteria</taxon>
        <taxon>Alteromonadales</taxon>
        <taxon>Alteromonadaceae</taxon>
        <taxon>Alteromonas/Salinimonas group</taxon>
        <taxon>Alteromonas</taxon>
    </lineage>
</organism>
<dbReference type="FunFam" id="3.40.50.300:FF:000218">
    <property type="entry name" value="Multidrug ABC transporter ATP-binding protein"/>
    <property type="match status" value="1"/>
</dbReference>
<dbReference type="GO" id="GO:0016887">
    <property type="term" value="F:ATP hydrolysis activity"/>
    <property type="evidence" value="ECO:0007669"/>
    <property type="project" value="InterPro"/>
</dbReference>
<evidence type="ECO:0000313" key="10">
    <source>
        <dbReference type="EMBL" id="RPJ68500.1"/>
    </source>
</evidence>
<evidence type="ECO:0000259" key="8">
    <source>
        <dbReference type="PROSITE" id="PS50893"/>
    </source>
</evidence>
<feature type="transmembrane region" description="Helical" evidence="7">
    <location>
        <begin position="131"/>
        <end position="155"/>
    </location>
</feature>
<evidence type="ECO:0000256" key="3">
    <source>
        <dbReference type="ARBA" id="ARBA00022741"/>
    </source>
</evidence>
<feature type="transmembrane region" description="Helical" evidence="7">
    <location>
        <begin position="58"/>
        <end position="80"/>
    </location>
</feature>
<dbReference type="InterPro" id="IPR027417">
    <property type="entry name" value="P-loop_NTPase"/>
</dbReference>
<dbReference type="Proteomes" id="UP000275281">
    <property type="component" value="Unassembled WGS sequence"/>
</dbReference>
<evidence type="ECO:0000256" key="1">
    <source>
        <dbReference type="ARBA" id="ARBA00004651"/>
    </source>
</evidence>
<sequence length="578" mass="62622">MHKQRLSRWFFTLLRPYLGKACLATLALIIAASSWLLLGQAIRYGIDAGFVNQSQDAIRYAALGLLGITVLISFATYWRFYLMTWLGEKVSADIRNQVYAHLLKLGPAFFANTRTGEVISRFTSDTSVLQTVIGMSFSMAIRSALTFIGSLALMLTASTTLTIAVLLSVPLILVPLRVLAPKLRKYARASQDRVADIGAHIDQSLHEIVTVQAYTAEQREARQFAAQVDEALSTALKRIHIRAWLIALVMGLSMGAIVGIGWLGIEQVQSGTLSVGELTAFLFYAVMAGGSIATVSEVIGDIQRGAGASERLLELLNTDNPIAGGTTQKLALAPSPPAIHFNAIHFTYPNTDTPLFNGLTLDIAPGEQVALVGPSGAGKTSLFNLLMRFWEAQKGVITLNDTDIAGLSFEALRSHIAVVDQSAVVFADTVTNNIRYGRPDASDDEVKQAAEQAYADSFIAQLPNGYDTLLGERGVNLSGGQRQRIAIARAILADRPILLLDEATSALDAESEANVQRALKHLMASRTTLVIAHRLATVKDVDRIVVMHEGKIAATGTHDDLLSSSDLYQRYAQLQFID</sequence>
<name>A0A3N5Y4K2_9ALTE</name>
<evidence type="ECO:0000256" key="7">
    <source>
        <dbReference type="SAM" id="Phobius"/>
    </source>
</evidence>
<dbReference type="SMART" id="SM00382">
    <property type="entry name" value="AAA"/>
    <property type="match status" value="1"/>
</dbReference>
<dbReference type="InterPro" id="IPR036640">
    <property type="entry name" value="ABC1_TM_sf"/>
</dbReference>
<dbReference type="RefSeq" id="WP_124026501.1">
    <property type="nucleotide sequence ID" value="NZ_JBHRSN010000005.1"/>
</dbReference>
<feature type="transmembrane region" description="Helical" evidence="7">
    <location>
        <begin position="243"/>
        <end position="265"/>
    </location>
</feature>
<dbReference type="Pfam" id="PF00664">
    <property type="entry name" value="ABC_membrane"/>
    <property type="match status" value="1"/>
</dbReference>
<feature type="transmembrane region" description="Helical" evidence="7">
    <location>
        <begin position="21"/>
        <end position="38"/>
    </location>
</feature>
<evidence type="ECO:0000256" key="6">
    <source>
        <dbReference type="ARBA" id="ARBA00023136"/>
    </source>
</evidence>
<dbReference type="PANTHER" id="PTHR43394">
    <property type="entry name" value="ATP-DEPENDENT PERMEASE MDL1, MITOCHONDRIAL"/>
    <property type="match status" value="1"/>
</dbReference>
<proteinExistence type="predicted"/>
<dbReference type="PROSITE" id="PS00211">
    <property type="entry name" value="ABC_TRANSPORTER_1"/>
    <property type="match status" value="1"/>
</dbReference>
<accession>A0A3N5Y4K2</accession>
<keyword evidence="4 10" id="KW-0067">ATP-binding</keyword>
<dbReference type="EMBL" id="RPOK01000001">
    <property type="protein sequence ID" value="RPJ68500.1"/>
    <property type="molecule type" value="Genomic_DNA"/>
</dbReference>
<gene>
    <name evidence="10" type="ORF">DRW07_03595</name>
</gene>
<keyword evidence="3" id="KW-0547">Nucleotide-binding</keyword>
<dbReference type="GO" id="GO:0015421">
    <property type="term" value="F:ABC-type oligopeptide transporter activity"/>
    <property type="evidence" value="ECO:0007669"/>
    <property type="project" value="TreeGrafter"/>
</dbReference>
<evidence type="ECO:0000259" key="9">
    <source>
        <dbReference type="PROSITE" id="PS50929"/>
    </source>
</evidence>
<dbReference type="InterPro" id="IPR003439">
    <property type="entry name" value="ABC_transporter-like_ATP-bd"/>
</dbReference>
<dbReference type="PROSITE" id="PS50893">
    <property type="entry name" value="ABC_TRANSPORTER_2"/>
    <property type="match status" value="1"/>
</dbReference>
<keyword evidence="6 7" id="KW-0472">Membrane</keyword>
<dbReference type="Gene3D" id="3.40.50.300">
    <property type="entry name" value="P-loop containing nucleotide triphosphate hydrolases"/>
    <property type="match status" value="1"/>
</dbReference>
<dbReference type="Pfam" id="PF00005">
    <property type="entry name" value="ABC_tran"/>
    <property type="match status" value="1"/>
</dbReference>
<dbReference type="SUPFAM" id="SSF52540">
    <property type="entry name" value="P-loop containing nucleoside triphosphate hydrolases"/>
    <property type="match status" value="1"/>
</dbReference>
<dbReference type="Gene3D" id="1.20.1560.10">
    <property type="entry name" value="ABC transporter type 1, transmembrane domain"/>
    <property type="match status" value="1"/>
</dbReference>
<dbReference type="CDD" id="cd18575">
    <property type="entry name" value="ABC_6TM_bac_exporter_ABCB8_10_like"/>
    <property type="match status" value="1"/>
</dbReference>
<dbReference type="GO" id="GO:0090374">
    <property type="term" value="P:oligopeptide export from mitochondrion"/>
    <property type="evidence" value="ECO:0007669"/>
    <property type="project" value="TreeGrafter"/>
</dbReference>
<keyword evidence="5 7" id="KW-1133">Transmembrane helix</keyword>
<evidence type="ECO:0000256" key="4">
    <source>
        <dbReference type="ARBA" id="ARBA00022840"/>
    </source>
</evidence>
<dbReference type="PROSITE" id="PS50929">
    <property type="entry name" value="ABC_TM1F"/>
    <property type="match status" value="1"/>
</dbReference>
<protein>
    <submittedName>
        <fullName evidence="10">ATP-binding cassette domain-containing protein</fullName>
    </submittedName>
</protein>
<dbReference type="OrthoDB" id="9806127at2"/>
<evidence type="ECO:0000313" key="11">
    <source>
        <dbReference type="Proteomes" id="UP000275281"/>
    </source>
</evidence>
<feature type="domain" description="ABC transporter" evidence="8">
    <location>
        <begin position="339"/>
        <end position="574"/>
    </location>
</feature>
<dbReference type="GO" id="GO:0005886">
    <property type="term" value="C:plasma membrane"/>
    <property type="evidence" value="ECO:0007669"/>
    <property type="project" value="UniProtKB-SubCell"/>
</dbReference>
<feature type="transmembrane region" description="Helical" evidence="7">
    <location>
        <begin position="161"/>
        <end position="180"/>
    </location>
</feature>
<dbReference type="SUPFAM" id="SSF90123">
    <property type="entry name" value="ABC transporter transmembrane region"/>
    <property type="match status" value="1"/>
</dbReference>
<feature type="domain" description="ABC transmembrane type-1" evidence="9">
    <location>
        <begin position="23"/>
        <end position="304"/>
    </location>
</feature>
<keyword evidence="11" id="KW-1185">Reference proteome</keyword>
<reference evidence="10 11" key="1">
    <citation type="submission" date="2018-11" db="EMBL/GenBank/DDBJ databases">
        <authorList>
            <person name="Ye M.-Q."/>
            <person name="Du Z.-J."/>
        </authorList>
    </citation>
    <scope>NUCLEOTIDE SEQUENCE [LARGE SCALE GENOMIC DNA]</scope>
    <source>
        <strain evidence="10 11">U0105</strain>
    </source>
</reference>
<dbReference type="PANTHER" id="PTHR43394:SF1">
    <property type="entry name" value="ATP-BINDING CASSETTE SUB-FAMILY B MEMBER 10, MITOCHONDRIAL"/>
    <property type="match status" value="1"/>
</dbReference>
<evidence type="ECO:0000256" key="2">
    <source>
        <dbReference type="ARBA" id="ARBA00022692"/>
    </source>
</evidence>
<dbReference type="InterPro" id="IPR011527">
    <property type="entry name" value="ABC1_TM_dom"/>
</dbReference>
<comment type="subcellular location">
    <subcellularLocation>
        <location evidence="1">Cell membrane</location>
        <topology evidence="1">Multi-pass membrane protein</topology>
    </subcellularLocation>
</comment>
<evidence type="ECO:0000256" key="5">
    <source>
        <dbReference type="ARBA" id="ARBA00022989"/>
    </source>
</evidence>
<comment type="caution">
    <text evidence="10">The sequence shown here is derived from an EMBL/GenBank/DDBJ whole genome shotgun (WGS) entry which is preliminary data.</text>
</comment>
<dbReference type="InterPro" id="IPR017871">
    <property type="entry name" value="ABC_transporter-like_CS"/>
</dbReference>